<organism evidence="1 2">
    <name type="scientific">Nocardioides pocheonensis</name>
    <dbReference type="NCBI Taxonomy" id="661485"/>
    <lineage>
        <taxon>Bacteria</taxon>
        <taxon>Bacillati</taxon>
        <taxon>Actinomycetota</taxon>
        <taxon>Actinomycetes</taxon>
        <taxon>Propionibacteriales</taxon>
        <taxon>Nocardioidaceae</taxon>
        <taxon>Nocardioides</taxon>
    </lineage>
</organism>
<gene>
    <name evidence="1" type="ORF">EFL26_13310</name>
</gene>
<evidence type="ECO:0000313" key="1">
    <source>
        <dbReference type="EMBL" id="RNM13925.1"/>
    </source>
</evidence>
<accession>A0A3N0GN70</accession>
<protein>
    <submittedName>
        <fullName evidence="1">Uncharacterized protein</fullName>
    </submittedName>
</protein>
<name>A0A3N0GN70_9ACTN</name>
<keyword evidence="2" id="KW-1185">Reference proteome</keyword>
<dbReference type="AlphaFoldDB" id="A0A3N0GN70"/>
<dbReference type="RefSeq" id="WP_123223333.1">
    <property type="nucleotide sequence ID" value="NZ_RJSF01000040.1"/>
</dbReference>
<sequence length="203" mass="20778">MKLLGTTAAYVLVVGVGVAAPATSGSLPSGERMLGHGHAAVEPAYNADTGGLMYLLTPTGAPFPSVSNSHAQSPLYLVEYPPGYSGTLNCMGVPGNCPDHDGIVAGVATGAMPSVYGTDPSAVPGHDHIADPPGAPDFNIAWYVVEVLWTPAAVEADAITHLTTDQQIQDAVDAGYAIKINLGFAFNCSVVPATTYWRGTPVG</sequence>
<comment type="caution">
    <text evidence="1">The sequence shown here is derived from an EMBL/GenBank/DDBJ whole genome shotgun (WGS) entry which is preliminary data.</text>
</comment>
<dbReference type="EMBL" id="RJSF01000040">
    <property type="protein sequence ID" value="RNM13925.1"/>
    <property type="molecule type" value="Genomic_DNA"/>
</dbReference>
<dbReference type="Proteomes" id="UP000279994">
    <property type="component" value="Unassembled WGS sequence"/>
</dbReference>
<proteinExistence type="predicted"/>
<reference evidence="1 2" key="1">
    <citation type="submission" date="2018-11" db="EMBL/GenBank/DDBJ databases">
        <authorList>
            <person name="Li F."/>
        </authorList>
    </citation>
    <scope>NUCLEOTIDE SEQUENCE [LARGE SCALE GENOMIC DNA]</scope>
    <source>
        <strain evidence="1 2">Gsoil 818</strain>
    </source>
</reference>
<evidence type="ECO:0000313" key="2">
    <source>
        <dbReference type="Proteomes" id="UP000279994"/>
    </source>
</evidence>